<sequence length="142" mass="15459">MTELPIKIGDSFRFRKTVSESDVYLFAGISGDLSPNHLDEEAMKSSAYGGRIAHGALLVSYMSACSTMACEKARESEWGIPVSLGYDKVRFLKGVCIGETIQVDYAYADFDPARARSVANVKITVAGTLVAVADHIMTWVKN</sequence>
<dbReference type="SUPFAM" id="SSF54637">
    <property type="entry name" value="Thioesterase/thiol ester dehydrase-isomerase"/>
    <property type="match status" value="1"/>
</dbReference>
<evidence type="ECO:0000313" key="2">
    <source>
        <dbReference type="EMBL" id="RDW14728.1"/>
    </source>
</evidence>
<organism evidence="2 3">
    <name type="scientific">Paracoccus thiocyanatus</name>
    <dbReference type="NCBI Taxonomy" id="34006"/>
    <lineage>
        <taxon>Bacteria</taxon>
        <taxon>Pseudomonadati</taxon>
        <taxon>Pseudomonadota</taxon>
        <taxon>Alphaproteobacteria</taxon>
        <taxon>Rhodobacterales</taxon>
        <taxon>Paracoccaceae</taxon>
        <taxon>Paracoccus</taxon>
    </lineage>
</organism>
<accession>A0A3D8PHK9</accession>
<reference evidence="2 3" key="1">
    <citation type="submission" date="2018-05" db="EMBL/GenBank/DDBJ databases">
        <title>Whole genome sequencing of Paracoccus thiocyanatus SST.</title>
        <authorList>
            <person name="Ghosh W."/>
            <person name="Rameez M.J."/>
            <person name="Roy C."/>
        </authorList>
    </citation>
    <scope>NUCLEOTIDE SEQUENCE [LARGE SCALE GENOMIC DNA]</scope>
    <source>
        <strain evidence="2 3">SST</strain>
    </source>
</reference>
<evidence type="ECO:0000313" key="3">
    <source>
        <dbReference type="Proteomes" id="UP000256679"/>
    </source>
</evidence>
<evidence type="ECO:0000259" key="1">
    <source>
        <dbReference type="Pfam" id="PF01575"/>
    </source>
</evidence>
<feature type="domain" description="MaoC-like" evidence="1">
    <location>
        <begin position="8"/>
        <end position="114"/>
    </location>
</feature>
<name>A0A3D8PHK9_9RHOB</name>
<gene>
    <name evidence="2" type="ORF">DIE28_00905</name>
</gene>
<dbReference type="InterPro" id="IPR050965">
    <property type="entry name" value="UPF0336/Enoyl-CoA_hydratase"/>
</dbReference>
<dbReference type="Pfam" id="PF01575">
    <property type="entry name" value="MaoC_dehydratas"/>
    <property type="match status" value="1"/>
</dbReference>
<dbReference type="InterPro" id="IPR029069">
    <property type="entry name" value="HotDog_dom_sf"/>
</dbReference>
<protein>
    <submittedName>
        <fullName evidence="2">Dehydratase</fullName>
    </submittedName>
</protein>
<dbReference type="Gene3D" id="3.10.129.10">
    <property type="entry name" value="Hotdog Thioesterase"/>
    <property type="match status" value="1"/>
</dbReference>
<dbReference type="GO" id="GO:0006633">
    <property type="term" value="P:fatty acid biosynthetic process"/>
    <property type="evidence" value="ECO:0007669"/>
    <property type="project" value="TreeGrafter"/>
</dbReference>
<dbReference type="Proteomes" id="UP000256679">
    <property type="component" value="Unassembled WGS sequence"/>
</dbReference>
<comment type="caution">
    <text evidence="2">The sequence shown here is derived from an EMBL/GenBank/DDBJ whole genome shotgun (WGS) entry which is preliminary data.</text>
</comment>
<dbReference type="GO" id="GO:0019171">
    <property type="term" value="F:(3R)-hydroxyacyl-[acyl-carrier-protein] dehydratase activity"/>
    <property type="evidence" value="ECO:0007669"/>
    <property type="project" value="TreeGrafter"/>
</dbReference>
<dbReference type="RefSeq" id="WP_115754252.1">
    <property type="nucleotide sequence ID" value="NZ_QFCQ01000003.1"/>
</dbReference>
<dbReference type="PANTHER" id="PTHR43437:SF3">
    <property type="entry name" value="HYDROXYACYL-THIOESTER DEHYDRATASE TYPE 2, MITOCHONDRIAL"/>
    <property type="match status" value="1"/>
</dbReference>
<keyword evidence="3" id="KW-1185">Reference proteome</keyword>
<dbReference type="PANTHER" id="PTHR43437">
    <property type="entry name" value="HYDROXYACYL-THIOESTER DEHYDRATASE TYPE 2, MITOCHONDRIAL-RELATED"/>
    <property type="match status" value="1"/>
</dbReference>
<dbReference type="EMBL" id="QFCQ01000003">
    <property type="protein sequence ID" value="RDW14728.1"/>
    <property type="molecule type" value="Genomic_DNA"/>
</dbReference>
<dbReference type="InterPro" id="IPR002539">
    <property type="entry name" value="MaoC-like_dom"/>
</dbReference>
<proteinExistence type="predicted"/>
<dbReference type="AlphaFoldDB" id="A0A3D8PHK9"/>